<dbReference type="Gene3D" id="3.30.1150.10">
    <property type="match status" value="1"/>
</dbReference>
<comment type="similarity">
    <text evidence="2">Belongs to the TonB family.</text>
</comment>
<feature type="domain" description="TonB C-terminal" evidence="12">
    <location>
        <begin position="151"/>
        <end position="242"/>
    </location>
</feature>
<dbReference type="AlphaFoldDB" id="A0A1B3ZAQ9"/>
<dbReference type="InterPro" id="IPR051045">
    <property type="entry name" value="TonB-dependent_transducer"/>
</dbReference>
<comment type="subcellular location">
    <subcellularLocation>
        <location evidence="1">Cell inner membrane</location>
        <topology evidence="1">Single-pass membrane protein</topology>
        <orientation evidence="1">Periplasmic side</orientation>
    </subcellularLocation>
</comment>
<dbReference type="Pfam" id="PF03544">
    <property type="entry name" value="TonB_C"/>
    <property type="match status" value="1"/>
</dbReference>
<evidence type="ECO:0000256" key="10">
    <source>
        <dbReference type="SAM" id="MobiDB-lite"/>
    </source>
</evidence>
<feature type="transmembrane region" description="Helical" evidence="11">
    <location>
        <begin position="33"/>
        <end position="53"/>
    </location>
</feature>
<reference evidence="13 14" key="1">
    <citation type="submission" date="2016-01" db="EMBL/GenBank/DDBJ databases">
        <title>Complete genome and mega plasmid sequence of Sphingomonas panacis DCY99 elicits systemic resistance in rice to Xanthomonas oryzae.</title>
        <authorList>
            <person name="Kim Y.J."/>
            <person name="Yang D.C."/>
            <person name="Sing P."/>
        </authorList>
    </citation>
    <scope>NUCLEOTIDE SEQUENCE [LARGE SCALE GENOMIC DNA]</scope>
    <source>
        <strain evidence="13 14">DCY99</strain>
    </source>
</reference>
<keyword evidence="3" id="KW-0813">Transport</keyword>
<evidence type="ECO:0000256" key="9">
    <source>
        <dbReference type="ARBA" id="ARBA00023136"/>
    </source>
</evidence>
<dbReference type="InterPro" id="IPR006260">
    <property type="entry name" value="TonB/TolA_C"/>
</dbReference>
<feature type="region of interest" description="Disordered" evidence="10">
    <location>
        <begin position="119"/>
        <end position="162"/>
    </location>
</feature>
<evidence type="ECO:0000313" key="14">
    <source>
        <dbReference type="Proteomes" id="UP000094256"/>
    </source>
</evidence>
<dbReference type="RefSeq" id="WP_069205060.1">
    <property type="nucleotide sequence ID" value="NZ_CP014168.1"/>
</dbReference>
<dbReference type="GO" id="GO:0015031">
    <property type="term" value="P:protein transport"/>
    <property type="evidence" value="ECO:0007669"/>
    <property type="project" value="UniProtKB-KW"/>
</dbReference>
<accession>A0A1B3ZAQ9</accession>
<keyword evidence="14" id="KW-1185">Reference proteome</keyword>
<evidence type="ECO:0000313" key="13">
    <source>
        <dbReference type="EMBL" id="AOH84505.1"/>
    </source>
</evidence>
<gene>
    <name evidence="13" type="ORF">AWL63_11530</name>
</gene>
<sequence length="242" mass="25785">MNAPFIPPRTLRPAFATATERTAYDGARGFDPISLAATLLIMAGLFVVLMTMAGHHRHHRHHRQRLVFDMLEMPRQPPPAPLAPAPKTVHKTPPRVSEIVAPVPQVTTPTPAPAVFVSETTAPPRPAPAAASAEPAPAAPPAPPAPAPAAGGDLSAKMLSAKPPSYPLESRRLREQGTVVLAVLLATNGRVEEISVAHSSGFERLDHAALSAVRSWRWSPLMRGGEAVMVRGMVTIPFVLRT</sequence>
<evidence type="ECO:0000256" key="3">
    <source>
        <dbReference type="ARBA" id="ARBA00022448"/>
    </source>
</evidence>
<evidence type="ECO:0000256" key="4">
    <source>
        <dbReference type="ARBA" id="ARBA00022475"/>
    </source>
</evidence>
<keyword evidence="9 11" id="KW-0472">Membrane</keyword>
<dbReference type="InterPro" id="IPR037682">
    <property type="entry name" value="TonB_C"/>
</dbReference>
<keyword evidence="4" id="KW-1003">Cell membrane</keyword>
<dbReference type="PROSITE" id="PS52015">
    <property type="entry name" value="TONB_CTD"/>
    <property type="match status" value="1"/>
</dbReference>
<evidence type="ECO:0000256" key="8">
    <source>
        <dbReference type="ARBA" id="ARBA00022989"/>
    </source>
</evidence>
<keyword evidence="8 11" id="KW-1133">Transmembrane helix</keyword>
<dbReference type="GO" id="GO:0055085">
    <property type="term" value="P:transmembrane transport"/>
    <property type="evidence" value="ECO:0007669"/>
    <property type="project" value="InterPro"/>
</dbReference>
<dbReference type="EMBL" id="CP014168">
    <property type="protein sequence ID" value="AOH84505.1"/>
    <property type="molecule type" value="Genomic_DNA"/>
</dbReference>
<organism evidence="13 14">
    <name type="scientific">Sphingomonas panacis</name>
    <dbReference type="NCBI Taxonomy" id="1560345"/>
    <lineage>
        <taxon>Bacteria</taxon>
        <taxon>Pseudomonadati</taxon>
        <taxon>Pseudomonadota</taxon>
        <taxon>Alphaproteobacteria</taxon>
        <taxon>Sphingomonadales</taxon>
        <taxon>Sphingomonadaceae</taxon>
        <taxon>Sphingomonas</taxon>
    </lineage>
</organism>
<evidence type="ECO:0000256" key="11">
    <source>
        <dbReference type="SAM" id="Phobius"/>
    </source>
</evidence>
<protein>
    <recommendedName>
        <fullName evidence="12">TonB C-terminal domain-containing protein</fullName>
    </recommendedName>
</protein>
<dbReference type="NCBIfam" id="TIGR01352">
    <property type="entry name" value="tonB_Cterm"/>
    <property type="match status" value="1"/>
</dbReference>
<dbReference type="STRING" id="1560345.AWL63_11530"/>
<evidence type="ECO:0000256" key="2">
    <source>
        <dbReference type="ARBA" id="ARBA00006555"/>
    </source>
</evidence>
<dbReference type="GO" id="GO:0031992">
    <property type="term" value="F:energy transducer activity"/>
    <property type="evidence" value="ECO:0007669"/>
    <property type="project" value="TreeGrafter"/>
</dbReference>
<dbReference type="GO" id="GO:0098797">
    <property type="term" value="C:plasma membrane protein complex"/>
    <property type="evidence" value="ECO:0007669"/>
    <property type="project" value="TreeGrafter"/>
</dbReference>
<evidence type="ECO:0000259" key="12">
    <source>
        <dbReference type="PROSITE" id="PS52015"/>
    </source>
</evidence>
<dbReference type="SUPFAM" id="SSF74653">
    <property type="entry name" value="TolA/TonB C-terminal domain"/>
    <property type="match status" value="1"/>
</dbReference>
<dbReference type="Proteomes" id="UP000094256">
    <property type="component" value="Chromosome"/>
</dbReference>
<keyword evidence="6 11" id="KW-0812">Transmembrane</keyword>
<evidence type="ECO:0000256" key="5">
    <source>
        <dbReference type="ARBA" id="ARBA00022519"/>
    </source>
</evidence>
<evidence type="ECO:0000256" key="7">
    <source>
        <dbReference type="ARBA" id="ARBA00022927"/>
    </source>
</evidence>
<dbReference type="PANTHER" id="PTHR33446">
    <property type="entry name" value="PROTEIN TONB-RELATED"/>
    <property type="match status" value="1"/>
</dbReference>
<keyword evidence="7" id="KW-0653">Protein transport</keyword>
<dbReference type="PANTHER" id="PTHR33446:SF2">
    <property type="entry name" value="PROTEIN TONB"/>
    <property type="match status" value="1"/>
</dbReference>
<keyword evidence="5" id="KW-0997">Cell inner membrane</keyword>
<evidence type="ECO:0000256" key="1">
    <source>
        <dbReference type="ARBA" id="ARBA00004383"/>
    </source>
</evidence>
<evidence type="ECO:0000256" key="6">
    <source>
        <dbReference type="ARBA" id="ARBA00022692"/>
    </source>
</evidence>
<dbReference type="KEGG" id="span:AWL63_11530"/>
<proteinExistence type="inferred from homology"/>
<name>A0A1B3ZAQ9_9SPHN</name>
<feature type="compositionally biased region" description="Pro residues" evidence="10">
    <location>
        <begin position="137"/>
        <end position="147"/>
    </location>
</feature>